<proteinExistence type="predicted"/>
<sequence length="1822" mass="204622">MADLKKIQEQIRQRRKAFKVADDEYYQALQQHTLLKDSSDSTSQTEVKKKRQNREDARFDLHAAINLLAQSETPQRLLTQIAADIPFLLLPLRIEARYVTFRHVVRNLKSEDWIESTQVSTGLEQEEEGNWTYQVPQLQNEGGIFNTNSLTSKVKSQQIKPGSNQYIERKPDKDELCIRFYPDEVFKYAHEPNLMLAEWEAGKAFWEKIFTQSESQEKTWLNFSATMSPARAAWIIRISQPLNVTLGQPFPAQPKFPNDPPLKDGAYSLPPTTVLLPERLVARLYSATGTFTEFIGKPIPEPIRLGLDPTDDPFDERPAGANFAEENGNLKAPQYLQWVQNLETAEAQGLAVRIDLKQNPEFRDGVAKIIVLGAKLSADETESSQLLNEHFENCLYKEEGMSILPQGSPTNNFGDQKSGFNIKEKTSLAYFLSLFKAPKPQEGQLKSDEMYLRRFLGLNESFRIPNGEQTDIDEAKNMNKMLWHSTWGYYLLQFFSPALAENKREMLRQFFSQYVTGRGLLPVLRINQQPIGIIPTTNWSLWQNKGDTDEEKFLSNLWSDFLSKLKNHWSAAAEKVNAVSNNTTSSGNLDETFLEMLSVSASSIKFQGQILAGAGLKSILENLLDKVNSDIKPIITLEKQLVDITAQVAKKESEIRGNTVQIANLNVILNNPFLAKKFGKQKQKDTLQLKNSELNTQLNVLKNKKTSLETSAGATLSKRKSLLDSQKQLTAAIQNLKNGSITNLQADFSALPVQSFENVIAAQKLPVSDFLIDSLPVSEELPPEKLAGKSWNYLEWLLNAKLSDIWNNQLDSAPTGDGDPESKADASLFAMFVRQTMLRALLENHLKTTESNPGLWLLKAKDFELEQLESSGEIKFNPQALDPKNLLHQQYKPIIDAYKTELTAPIVLKTDRRHYFEKLDTSNLQEWIADSGSNPILKPLEELEKAFQTFKDVPTARLARLFTEHLDLCSYRLDAWMLGLLHQRLDKLRKTNPKGIQLGAFGYLLNLKPKNPRDIVVLDVEPTFIAASSQNFDRAAIPVVNTNAAKAKGIDLNTSTERAFFYIGEIANPRIRLNLSADKVEADPLINKSRTDGFIHMPSLVHATTAAIMRAGYLAHRADTQTETMSIDLTAPRVRKALQLMEGMQAGTQLAELLGHLFERALHDNILDGYRLEFRNAFPLNQDLKKGDKTTPMASLDGFALLKAFQSNPSNWLKSLKNTQGQQLTIPSKDMKPLNDIARSLEDDYLDSTGDLLLAESVYQTAKGNTDRAAAALRSLNTGGQALFPEFVNVPQNGYGLTHRVGIIFPSAPKTDKGNVWSSTPSPRTTLSPSLNKWLARQLPDPTKIRITVTLPDGTKILLRLSEIGIEPIDLLYQAPTSFRQGGACPLHLWIQSNVLNLPNFRNDLLEIPLSIDFKDRSGFDITEVTVFEVSALVLNLKKVLELSRSIQPADLSQISINSGKLDLQVLENTLTEHSKPSSNASALPQILRNFANQLHTSISENVPIKEQRLAAIKLCEPLLKASLYGIEEAGSEGIVSLHSERFNFLFDKAETVASIMEKRLEGLGQILAELPTDENQRHQALQQAAKELLGPDTLVYPLLQVANAPTLQNALDQRKQLLNTDDDTMDKWLSEAALVRKPMRYFRQVTILRELFPSIHDAFKELAVTQLPFLPQVPWIGDMIKESDLEKLTPELRPNTSILLETPENFKVSDSFTGILLDEWTEIIPSSVTHTGLTFQYDQPNTEPSQVMLLAVNPVEGGNWQWEHLMGAVEDALQLSKSRLVTPELLQKENKIFGDILPAMVVPFLANNANIPNTEMIKPKD</sequence>
<name>A0A3E0DY43_9BACT</name>
<evidence type="ECO:0000256" key="1">
    <source>
        <dbReference type="SAM" id="Coils"/>
    </source>
</evidence>
<keyword evidence="3" id="KW-1185">Reference proteome</keyword>
<accession>A0A3E0DY43</accession>
<protein>
    <submittedName>
        <fullName evidence="2">Uncharacterized protein</fullName>
    </submittedName>
</protein>
<comment type="caution">
    <text evidence="2">The sequence shown here is derived from an EMBL/GenBank/DDBJ whole genome shotgun (WGS) entry which is preliminary data.</text>
</comment>
<dbReference type="OrthoDB" id="9757728at2"/>
<dbReference type="RefSeq" id="WP_086539981.1">
    <property type="nucleotide sequence ID" value="NZ_MSSW01000006.1"/>
</dbReference>
<organism evidence="2 3">
    <name type="scientific">Algoriphagus antarcticus</name>
    <dbReference type="NCBI Taxonomy" id="238540"/>
    <lineage>
        <taxon>Bacteria</taxon>
        <taxon>Pseudomonadati</taxon>
        <taxon>Bacteroidota</taxon>
        <taxon>Cytophagia</taxon>
        <taxon>Cytophagales</taxon>
        <taxon>Cyclobacteriaceae</taxon>
        <taxon>Algoriphagus</taxon>
    </lineage>
</organism>
<evidence type="ECO:0000313" key="2">
    <source>
        <dbReference type="EMBL" id="REG90270.1"/>
    </source>
</evidence>
<feature type="coiled-coil region" evidence="1">
    <location>
        <begin position="684"/>
        <end position="711"/>
    </location>
</feature>
<keyword evidence="1" id="KW-0175">Coiled coil</keyword>
<evidence type="ECO:0000313" key="3">
    <source>
        <dbReference type="Proteomes" id="UP000256405"/>
    </source>
</evidence>
<gene>
    <name evidence="2" type="ORF">C8N25_1077</name>
</gene>
<dbReference type="Proteomes" id="UP000256405">
    <property type="component" value="Unassembled WGS sequence"/>
</dbReference>
<reference evidence="2 3" key="1">
    <citation type="submission" date="2018-08" db="EMBL/GenBank/DDBJ databases">
        <title>Genomic Encyclopedia of Archaeal and Bacterial Type Strains, Phase II (KMG-II): from individual species to whole genera.</title>
        <authorList>
            <person name="Goeker M."/>
        </authorList>
    </citation>
    <scope>NUCLEOTIDE SEQUENCE [LARGE SCALE GENOMIC DNA]</scope>
    <source>
        <strain evidence="2 3">DSM 15986</strain>
    </source>
</reference>
<dbReference type="EMBL" id="QUNF01000007">
    <property type="protein sequence ID" value="REG90270.1"/>
    <property type="molecule type" value="Genomic_DNA"/>
</dbReference>